<name>A0ABY1MJK6_RHORH</name>
<comment type="similarity">
    <text evidence="2 6">Belongs to the transposase mutator family.</text>
</comment>
<dbReference type="Pfam" id="PF00872">
    <property type="entry name" value="Transposase_mut"/>
    <property type="match status" value="1"/>
</dbReference>
<gene>
    <name evidence="7" type="ORF">SAMN02745947_05638</name>
</gene>
<comment type="function">
    <text evidence="1 6">Required for the transposition of the insertion element.</text>
</comment>
<evidence type="ECO:0000313" key="8">
    <source>
        <dbReference type="Proteomes" id="UP000193566"/>
    </source>
</evidence>
<comment type="caution">
    <text evidence="7">The sequence shown here is derived from an EMBL/GenBank/DDBJ whole genome shotgun (WGS) entry which is preliminary data.</text>
</comment>
<evidence type="ECO:0000256" key="2">
    <source>
        <dbReference type="ARBA" id="ARBA00010961"/>
    </source>
</evidence>
<keyword evidence="3 6" id="KW-0815">Transposition</keyword>
<dbReference type="Proteomes" id="UP000193566">
    <property type="component" value="Unassembled WGS sequence"/>
</dbReference>
<dbReference type="InterPro" id="IPR001207">
    <property type="entry name" value="Transposase_mutator"/>
</dbReference>
<evidence type="ECO:0000256" key="1">
    <source>
        <dbReference type="ARBA" id="ARBA00002190"/>
    </source>
</evidence>
<proteinExistence type="inferred from homology"/>
<evidence type="ECO:0000313" key="7">
    <source>
        <dbReference type="EMBL" id="SMG60576.1"/>
    </source>
</evidence>
<keyword evidence="4 6" id="KW-0238">DNA-binding</keyword>
<dbReference type="PANTHER" id="PTHR33217:SF8">
    <property type="entry name" value="MUTATOR FAMILY TRANSPOSASE"/>
    <property type="match status" value="1"/>
</dbReference>
<evidence type="ECO:0000256" key="4">
    <source>
        <dbReference type="ARBA" id="ARBA00023125"/>
    </source>
</evidence>
<feature type="non-terminal residue" evidence="7">
    <location>
        <position position="1"/>
    </location>
</feature>
<evidence type="ECO:0000256" key="3">
    <source>
        <dbReference type="ARBA" id="ARBA00022578"/>
    </source>
</evidence>
<protein>
    <recommendedName>
        <fullName evidence="6">Mutator family transposase</fullName>
    </recommendedName>
</protein>
<accession>A0ABY1MJK6</accession>
<keyword evidence="6" id="KW-0814">Transposable element</keyword>
<organism evidence="7 8">
    <name type="scientific">Rhodococcus rhodochrous J3</name>
    <dbReference type="NCBI Taxonomy" id="903528"/>
    <lineage>
        <taxon>Bacteria</taxon>
        <taxon>Bacillati</taxon>
        <taxon>Actinomycetota</taxon>
        <taxon>Actinomycetes</taxon>
        <taxon>Mycobacteriales</taxon>
        <taxon>Nocardiaceae</taxon>
        <taxon>Rhodococcus</taxon>
    </lineage>
</organism>
<keyword evidence="8" id="KW-1185">Reference proteome</keyword>
<dbReference type="EMBL" id="FXAV01000057">
    <property type="protein sequence ID" value="SMG60576.1"/>
    <property type="molecule type" value="Genomic_DNA"/>
</dbReference>
<dbReference type="PANTHER" id="PTHR33217">
    <property type="entry name" value="TRANSPOSASE FOR INSERTION SEQUENCE ELEMENT IS1081"/>
    <property type="match status" value="1"/>
</dbReference>
<evidence type="ECO:0000256" key="6">
    <source>
        <dbReference type="RuleBase" id="RU365089"/>
    </source>
</evidence>
<dbReference type="RefSeq" id="WP_179161894.1">
    <property type="nucleotide sequence ID" value="NZ_FXAV01000057.1"/>
</dbReference>
<evidence type="ECO:0000256" key="5">
    <source>
        <dbReference type="ARBA" id="ARBA00023172"/>
    </source>
</evidence>
<sequence>TKWGPKYPAIVRLWENAWSEFVPFLDYDVEIRRVICSTNAIESVNARYRRAIRARGHFPTEQAALKCLYLATRALDPTGRGRARWAMRWKPALNAFAITFEGRIN</sequence>
<keyword evidence="5 6" id="KW-0233">DNA recombination</keyword>
<reference evidence="7 8" key="1">
    <citation type="submission" date="2017-04" db="EMBL/GenBank/DDBJ databases">
        <authorList>
            <person name="Varghese N."/>
            <person name="Submissions S."/>
        </authorList>
    </citation>
    <scope>NUCLEOTIDE SEQUENCE [LARGE SCALE GENOMIC DNA]</scope>
    <source>
        <strain evidence="7 8">J3</strain>
    </source>
</reference>